<dbReference type="EMBL" id="MU006297">
    <property type="protein sequence ID" value="KAF2853012.1"/>
    <property type="molecule type" value="Genomic_DNA"/>
</dbReference>
<proteinExistence type="predicted"/>
<dbReference type="OrthoDB" id="3785310at2759"/>
<reference evidence="1" key="1">
    <citation type="submission" date="2020-01" db="EMBL/GenBank/DDBJ databases">
        <authorList>
            <consortium name="DOE Joint Genome Institute"/>
            <person name="Haridas S."/>
            <person name="Albert R."/>
            <person name="Binder M."/>
            <person name="Bloem J."/>
            <person name="Labutti K."/>
            <person name="Salamov A."/>
            <person name="Andreopoulos B."/>
            <person name="Baker S.E."/>
            <person name="Barry K."/>
            <person name="Bills G."/>
            <person name="Bluhm B.H."/>
            <person name="Cannon C."/>
            <person name="Castanera R."/>
            <person name="Culley D.E."/>
            <person name="Daum C."/>
            <person name="Ezra D."/>
            <person name="Gonzalez J.B."/>
            <person name="Henrissat B."/>
            <person name="Kuo A."/>
            <person name="Liang C."/>
            <person name="Lipzen A."/>
            <person name="Lutzoni F."/>
            <person name="Magnuson J."/>
            <person name="Mondo S."/>
            <person name="Nolan M."/>
            <person name="Ohm R."/>
            <person name="Pangilinan J."/>
            <person name="Park H.-J."/>
            <person name="Ramirez L."/>
            <person name="Alfaro M."/>
            <person name="Sun H."/>
            <person name="Tritt A."/>
            <person name="Yoshinaga Y."/>
            <person name="Zwiers L.-H."/>
            <person name="Turgeon B.G."/>
            <person name="Goodwin S.B."/>
            <person name="Spatafora J.W."/>
            <person name="Crous P.W."/>
            <person name="Grigoriev I.V."/>
        </authorList>
    </citation>
    <scope>NUCLEOTIDE SEQUENCE</scope>
    <source>
        <strain evidence="1">IPT5</strain>
    </source>
</reference>
<gene>
    <name evidence="1" type="ORF">T440DRAFT_477370</name>
</gene>
<organism evidence="1 2">
    <name type="scientific">Plenodomus tracheiphilus IPT5</name>
    <dbReference type="NCBI Taxonomy" id="1408161"/>
    <lineage>
        <taxon>Eukaryota</taxon>
        <taxon>Fungi</taxon>
        <taxon>Dikarya</taxon>
        <taxon>Ascomycota</taxon>
        <taxon>Pezizomycotina</taxon>
        <taxon>Dothideomycetes</taxon>
        <taxon>Pleosporomycetidae</taxon>
        <taxon>Pleosporales</taxon>
        <taxon>Pleosporineae</taxon>
        <taxon>Leptosphaeriaceae</taxon>
        <taxon>Plenodomus</taxon>
    </lineage>
</organism>
<sequence>MHVPTLQQSIGHQLAAVTWNINVLRSCLIAIVWLPRLLPKVASTAPSSSPNFTIQHLADLHSFVQYVRYTPISLKLNCSSISIAETMLNTGAFVLAALAPALYGHPADPMFAPAMIARDNTCSGLPQLCTDLVMLHGMATMLTYLCPKPTGLSTVHVTQTITTTVTASPIANPSGSYPTEVANEEPINSLETTTPTTIQSTITKHKTITVFHKDHSSKSSLPTPVITHPFSEGDPVSAASATPPAVTWSFSDVPPPQSSSNTTSSMLAPTAIYQNTTSQGGYAKPTISLRQEAKVSDSTVPFKGTAEHRSVSSAMLSLGLMIAATSL</sequence>
<dbReference type="Proteomes" id="UP000799423">
    <property type="component" value="Unassembled WGS sequence"/>
</dbReference>
<name>A0A6A7BCM3_9PLEO</name>
<accession>A0A6A7BCM3</accession>
<evidence type="ECO:0000313" key="1">
    <source>
        <dbReference type="EMBL" id="KAF2853012.1"/>
    </source>
</evidence>
<evidence type="ECO:0000313" key="2">
    <source>
        <dbReference type="Proteomes" id="UP000799423"/>
    </source>
</evidence>
<dbReference type="AlphaFoldDB" id="A0A6A7BCM3"/>
<keyword evidence="2" id="KW-1185">Reference proteome</keyword>
<protein>
    <submittedName>
        <fullName evidence="1">Uncharacterized protein</fullName>
    </submittedName>
</protein>